<dbReference type="RefSeq" id="WP_179501307.1">
    <property type="nucleotide sequence ID" value="NZ_JACCAA010000001.1"/>
</dbReference>
<dbReference type="GO" id="GO:0005829">
    <property type="term" value="C:cytosol"/>
    <property type="evidence" value="ECO:0007669"/>
    <property type="project" value="TreeGrafter"/>
</dbReference>
<reference evidence="1 2" key="1">
    <citation type="submission" date="2020-07" db="EMBL/GenBank/DDBJ databases">
        <title>Sequencing the genomes of 1000 actinobacteria strains.</title>
        <authorList>
            <person name="Klenk H.-P."/>
        </authorList>
    </citation>
    <scope>NUCLEOTIDE SEQUENCE [LARGE SCALE GENOMIC DNA]</scope>
    <source>
        <strain evidence="1 2">DSM 23819</strain>
    </source>
</reference>
<dbReference type="InterPro" id="IPR031100">
    <property type="entry name" value="LOG_fam"/>
</dbReference>
<evidence type="ECO:0000313" key="2">
    <source>
        <dbReference type="Proteomes" id="UP000540656"/>
    </source>
</evidence>
<gene>
    <name evidence="1" type="ORF">BJ980_001037</name>
</gene>
<dbReference type="PANTHER" id="PTHR43393:SF3">
    <property type="entry name" value="LYSINE DECARBOXYLASE-LIKE PROTEIN"/>
    <property type="match status" value="1"/>
</dbReference>
<dbReference type="Gene3D" id="3.40.50.450">
    <property type="match status" value="1"/>
</dbReference>
<dbReference type="Pfam" id="PF03641">
    <property type="entry name" value="Lysine_decarbox"/>
    <property type="match status" value="1"/>
</dbReference>
<sequence length="361" mass="38791">MRRTTGPVIEVETLADFDHRVALGTRSLAGWHLQSIDLSGRSGVLRSLPVAGALFLGCRFAAGDEDSVRHRGGIVFPAVPDAPLDTYRGSLYTPRDLYDSPSYPDSLDARAYAWSRQPRDLDLTLAQALHDHAIDDALSAWIESRRLVGVMGGHALARGATEYADAARLGRLLSATATVATGGGPGAMEAANLGAWLSRRSSEELDQALAMVAAEPSFRPDIGAWAKAAFDVIEAFPDGAESLGVPTWHYGHEPPNPFASQIAKYFHNATREAILLEICRAGIVFLPGAGGTVQEIFQDACENYYGDEASVAPMVLVGIEHWTRTLPAWPLLTALAKGRPMESHVHLVATVEEAAELVAHH</sequence>
<proteinExistence type="predicted"/>
<comment type="caution">
    <text evidence="1">The sequence shown here is derived from an EMBL/GenBank/DDBJ whole genome shotgun (WGS) entry which is preliminary data.</text>
</comment>
<accession>A0A7Y9RZC2</accession>
<organism evidence="1 2">
    <name type="scientific">Nocardioides daedukensis</name>
    <dbReference type="NCBI Taxonomy" id="634462"/>
    <lineage>
        <taxon>Bacteria</taxon>
        <taxon>Bacillati</taxon>
        <taxon>Actinomycetota</taxon>
        <taxon>Actinomycetes</taxon>
        <taxon>Propionibacteriales</taxon>
        <taxon>Nocardioidaceae</taxon>
        <taxon>Nocardioides</taxon>
    </lineage>
</organism>
<protein>
    <submittedName>
        <fullName evidence="1">Putative Rossmann-fold nucleotide-binding protein</fullName>
    </submittedName>
</protein>
<dbReference type="InterPro" id="IPR052341">
    <property type="entry name" value="LOG_family_nucleotidases"/>
</dbReference>
<name>A0A7Y9RZC2_9ACTN</name>
<evidence type="ECO:0000313" key="1">
    <source>
        <dbReference type="EMBL" id="NYG58114.1"/>
    </source>
</evidence>
<dbReference type="EMBL" id="JACCAA010000001">
    <property type="protein sequence ID" value="NYG58114.1"/>
    <property type="molecule type" value="Genomic_DNA"/>
</dbReference>
<dbReference type="AlphaFoldDB" id="A0A7Y9RZC2"/>
<dbReference type="PANTHER" id="PTHR43393">
    <property type="entry name" value="CYTOKININ RIBOSIDE 5'-MONOPHOSPHATE PHOSPHORIBOHYDROLASE"/>
    <property type="match status" value="1"/>
</dbReference>
<keyword evidence="2" id="KW-1185">Reference proteome</keyword>
<dbReference type="SUPFAM" id="SSF102405">
    <property type="entry name" value="MCP/YpsA-like"/>
    <property type="match status" value="1"/>
</dbReference>
<dbReference type="Proteomes" id="UP000540656">
    <property type="component" value="Unassembled WGS sequence"/>
</dbReference>